<name>A0AA88AMJ5_FICCA</name>
<comment type="caution">
    <text evidence="2">The sequence shown here is derived from an EMBL/GenBank/DDBJ whole genome shotgun (WGS) entry which is preliminary data.</text>
</comment>
<dbReference type="Proteomes" id="UP001187192">
    <property type="component" value="Unassembled WGS sequence"/>
</dbReference>
<evidence type="ECO:0000313" key="2">
    <source>
        <dbReference type="EMBL" id="GMN56057.1"/>
    </source>
</evidence>
<keyword evidence="3" id="KW-1185">Reference proteome</keyword>
<proteinExistence type="predicted"/>
<feature type="region of interest" description="Disordered" evidence="1">
    <location>
        <begin position="1"/>
        <end position="26"/>
    </location>
</feature>
<gene>
    <name evidence="2" type="ORF">TIFTF001_025177</name>
</gene>
<accession>A0AA88AMJ5</accession>
<protein>
    <submittedName>
        <fullName evidence="2">Uncharacterized protein</fullName>
    </submittedName>
</protein>
<organism evidence="2 3">
    <name type="scientific">Ficus carica</name>
    <name type="common">Common fig</name>
    <dbReference type="NCBI Taxonomy" id="3494"/>
    <lineage>
        <taxon>Eukaryota</taxon>
        <taxon>Viridiplantae</taxon>
        <taxon>Streptophyta</taxon>
        <taxon>Embryophyta</taxon>
        <taxon>Tracheophyta</taxon>
        <taxon>Spermatophyta</taxon>
        <taxon>Magnoliopsida</taxon>
        <taxon>eudicotyledons</taxon>
        <taxon>Gunneridae</taxon>
        <taxon>Pentapetalae</taxon>
        <taxon>rosids</taxon>
        <taxon>fabids</taxon>
        <taxon>Rosales</taxon>
        <taxon>Moraceae</taxon>
        <taxon>Ficeae</taxon>
        <taxon>Ficus</taxon>
    </lineage>
</organism>
<sequence>MVTAFLMPATGNGWQPRSRQRRGEGTVEMVPAQLRDCKGLLTTRRRSGAGAVKGGRRLVSVGRRNATSS</sequence>
<dbReference type="EMBL" id="BTGU01000061">
    <property type="protein sequence ID" value="GMN56057.1"/>
    <property type="molecule type" value="Genomic_DNA"/>
</dbReference>
<dbReference type="AlphaFoldDB" id="A0AA88AMJ5"/>
<evidence type="ECO:0000256" key="1">
    <source>
        <dbReference type="SAM" id="MobiDB-lite"/>
    </source>
</evidence>
<reference evidence="2" key="1">
    <citation type="submission" date="2023-07" db="EMBL/GenBank/DDBJ databases">
        <title>draft genome sequence of fig (Ficus carica).</title>
        <authorList>
            <person name="Takahashi T."/>
            <person name="Nishimura K."/>
        </authorList>
    </citation>
    <scope>NUCLEOTIDE SEQUENCE</scope>
</reference>
<evidence type="ECO:0000313" key="3">
    <source>
        <dbReference type="Proteomes" id="UP001187192"/>
    </source>
</evidence>